<dbReference type="OrthoDB" id="42558at2157"/>
<dbReference type="InterPro" id="IPR002843">
    <property type="entry name" value="ATPase_V0-cplx_csu/dsu"/>
</dbReference>
<dbReference type="GeneID" id="97612672"/>
<gene>
    <name evidence="1" type="ORF">HA72_2229</name>
    <name evidence="2" type="ORF">MsedA_2283</name>
    <name evidence="3" type="ORF">MsedB_2285</name>
    <name evidence="4" type="ORF">MsedC_2283</name>
    <name evidence="5" type="ORF">MsedD_2284</name>
    <name evidence="6" type="ORF">MsedE_2286</name>
</gene>
<dbReference type="EMBL" id="CP012176">
    <property type="protein sequence ID" value="AKV84116.1"/>
    <property type="molecule type" value="Genomic_DNA"/>
</dbReference>
<dbReference type="Proteomes" id="UP000062398">
    <property type="component" value="Chromosome"/>
</dbReference>
<evidence type="ECO:0000313" key="4">
    <source>
        <dbReference type="EMBL" id="AKV79635.1"/>
    </source>
</evidence>
<reference evidence="1 7" key="1">
    <citation type="journal article" date="2014" name="J. Bacteriol.">
        <title>Role of an Archaeal PitA Transporter in the Copper and Arsenic Resistance of Metallosphaera sedula, an Extreme Thermoacidophile.</title>
        <authorList>
            <person name="McCarthy S."/>
            <person name="Ai C."/>
            <person name="Wheaton G."/>
            <person name="Tevatia R."/>
            <person name="Eckrich V."/>
            <person name="Kelly R."/>
            <person name="Blum P."/>
        </authorList>
    </citation>
    <scope>NUCLEOTIDE SEQUENCE [LARGE SCALE GENOMIC DNA]</scope>
    <source>
        <strain evidence="1 7">CuR1</strain>
    </source>
</reference>
<dbReference type="Proteomes" id="UP000029084">
    <property type="component" value="Chromosome"/>
</dbReference>
<evidence type="ECO:0000313" key="2">
    <source>
        <dbReference type="EMBL" id="AKV75146.1"/>
    </source>
</evidence>
<evidence type="ECO:0000313" key="10">
    <source>
        <dbReference type="Proteomes" id="UP000062398"/>
    </source>
</evidence>
<protein>
    <submittedName>
        <fullName evidence="2">ATPase</fullName>
    </submittedName>
</protein>
<dbReference type="Proteomes" id="UP000062475">
    <property type="component" value="Chromosome"/>
</dbReference>
<dbReference type="PATRIC" id="fig|43687.5.peg.2389"/>
<name>A0A088EAL3_9CREN</name>
<evidence type="ECO:0000313" key="5">
    <source>
        <dbReference type="EMBL" id="AKV81880.1"/>
    </source>
</evidence>
<evidence type="ECO:0000313" key="11">
    <source>
        <dbReference type="Proteomes" id="UP000062475"/>
    </source>
</evidence>
<reference evidence="6 8" key="3">
    <citation type="submission" date="2015-07" db="EMBL/GenBank/DDBJ databases">
        <title>Physiological, transcriptional responses and genome re-sequencing of acid resistant extremely thermoacidophilic Metallosphaera sedula SARC-M1.</title>
        <authorList>
            <person name="Ai C."/>
            <person name="McCarthy S."/>
            <person name="Eckrich V."/>
            <person name="Rudrappa D."/>
            <person name="Qiu G."/>
            <person name="Blum P."/>
        </authorList>
    </citation>
    <scope>NUCLEOTIDE SEQUENCE [LARGE SCALE GENOMIC DNA]</scope>
    <source>
        <strain evidence="6 8">SARC-M1</strain>
    </source>
</reference>
<proteinExistence type="predicted"/>
<evidence type="ECO:0000313" key="8">
    <source>
        <dbReference type="Proteomes" id="UP000056255"/>
    </source>
</evidence>
<dbReference type="OMA" id="FNPIVAM"/>
<dbReference type="EMBL" id="CP012173">
    <property type="protein sequence ID" value="AKV77384.1"/>
    <property type="molecule type" value="Genomic_DNA"/>
</dbReference>
<evidence type="ECO:0000313" key="6">
    <source>
        <dbReference type="EMBL" id="AKV84116.1"/>
    </source>
</evidence>
<evidence type="ECO:0000313" key="7">
    <source>
        <dbReference type="Proteomes" id="UP000029084"/>
    </source>
</evidence>
<dbReference type="InterPro" id="IPR036079">
    <property type="entry name" value="ATPase_csu/dsu_sf"/>
</dbReference>
<dbReference type="EMBL" id="CP012175">
    <property type="protein sequence ID" value="AKV81880.1"/>
    <property type="molecule type" value="Genomic_DNA"/>
</dbReference>
<dbReference type="SUPFAM" id="SSF103486">
    <property type="entry name" value="V-type ATP synthase subunit C"/>
    <property type="match status" value="1"/>
</dbReference>
<organism evidence="1 7">
    <name type="scientific">Metallosphaera sedula</name>
    <dbReference type="NCBI Taxonomy" id="43687"/>
    <lineage>
        <taxon>Archaea</taxon>
        <taxon>Thermoproteota</taxon>
        <taxon>Thermoprotei</taxon>
        <taxon>Sulfolobales</taxon>
        <taxon>Sulfolobaceae</taxon>
        <taxon>Metallosphaera</taxon>
    </lineage>
</organism>
<dbReference type="Proteomes" id="UP000061362">
    <property type="component" value="Chromosome"/>
</dbReference>
<dbReference type="AlphaFoldDB" id="A0A088EAL3"/>
<evidence type="ECO:0000313" key="1">
    <source>
        <dbReference type="EMBL" id="AIM28350.1"/>
    </source>
</evidence>
<sequence length="323" mass="36102">MSSTSAYISSVSRLFKATTLTKGTINELFSSRDWKELLGILKEKGILEETPDSVDKAELLLKKRALDQLQELYNLSNSLKLARDIVQGYIYRMTLDELTYIVSTIWNKVKGDTSRLIYFKTKLDQMPSTLEELNSTLQGTIYGQALGFAQSKSPKDLSQFNSLLEYFFIHYMSTLTEGLKGDWKVSANSILCGYKDYYSASLAVRQKLAFGPTCHMSEDDIRDLASAKTPEDILNVLRRTTYSKNLDLSGVYNALASFNNIARSNARFGALGVFMGSPFNPIVAMGVCELIKLDTEDLITLVNGMKLGVMPEKLKSSVSFQLV</sequence>
<reference evidence="9 10" key="2">
    <citation type="journal article" date="2015" name="Genome Announc.">
        <title>Complete Genome Sequences of Evolved Arsenate-Resistant Metallosphaera sedula Strains.</title>
        <authorList>
            <person name="Ai C."/>
            <person name="McCarthy S."/>
            <person name="Schackwitz W."/>
            <person name="Martin J."/>
            <person name="Lipzen A."/>
            <person name="Blum P."/>
        </authorList>
    </citation>
    <scope>NUCLEOTIDE SEQUENCE [LARGE SCALE GENOMIC DNA]</scope>
    <source>
        <strain evidence="4 10">ARS120-1</strain>
        <strain evidence="5 9">ARS120-2</strain>
        <strain evidence="2 12">ARS50-1</strain>
        <strain evidence="3 11">ARS50-2</strain>
    </source>
</reference>
<dbReference type="EMBL" id="CP012172">
    <property type="protein sequence ID" value="AKV75146.1"/>
    <property type="molecule type" value="Genomic_DNA"/>
</dbReference>
<evidence type="ECO:0000313" key="12">
    <source>
        <dbReference type="Proteomes" id="UP000068832"/>
    </source>
</evidence>
<dbReference type="Proteomes" id="UP000056255">
    <property type="component" value="Chromosome"/>
</dbReference>
<dbReference type="EMBL" id="CP012174">
    <property type="protein sequence ID" value="AKV79635.1"/>
    <property type="molecule type" value="Genomic_DNA"/>
</dbReference>
<accession>A0A088EAL3</accession>
<dbReference type="RefSeq" id="WP_012022154.1">
    <property type="nucleotide sequence ID" value="NZ_AP019770.1"/>
</dbReference>
<dbReference type="EMBL" id="CP008822">
    <property type="protein sequence ID" value="AIM28350.1"/>
    <property type="molecule type" value="Genomic_DNA"/>
</dbReference>
<evidence type="ECO:0000313" key="3">
    <source>
        <dbReference type="EMBL" id="AKV77384.1"/>
    </source>
</evidence>
<evidence type="ECO:0000313" key="9">
    <source>
        <dbReference type="Proteomes" id="UP000061362"/>
    </source>
</evidence>
<dbReference type="GO" id="GO:0046961">
    <property type="term" value="F:proton-transporting ATPase activity, rotational mechanism"/>
    <property type="evidence" value="ECO:0007669"/>
    <property type="project" value="InterPro"/>
</dbReference>
<dbReference type="Pfam" id="PF01992">
    <property type="entry name" value="vATP-synt_AC39"/>
    <property type="match status" value="1"/>
</dbReference>
<dbReference type="Proteomes" id="UP000068832">
    <property type="component" value="Chromosome"/>
</dbReference>